<feature type="non-terminal residue" evidence="5">
    <location>
        <position position="89"/>
    </location>
</feature>
<evidence type="ECO:0000313" key="6">
    <source>
        <dbReference type="Proteomes" id="UP000095767"/>
    </source>
</evidence>
<keyword evidence="2 4" id="KW-0689">Ribosomal protein</keyword>
<dbReference type="Gene3D" id="3.30.63.20">
    <property type="match status" value="1"/>
</dbReference>
<dbReference type="PANTHER" id="PTHR12850">
    <property type="entry name" value="40S RIBOSOMAL PROTEIN S25"/>
    <property type="match status" value="1"/>
</dbReference>
<proteinExistence type="inferred from homology"/>
<comment type="similarity">
    <text evidence="1 4">Belongs to the eukaryotic ribosomal protein eS25 family.</text>
</comment>
<dbReference type="GO" id="GO:1990904">
    <property type="term" value="C:ribonucleoprotein complex"/>
    <property type="evidence" value="ECO:0007669"/>
    <property type="project" value="UniProtKB-KW"/>
</dbReference>
<evidence type="ECO:0000313" key="5">
    <source>
        <dbReference type="EMBL" id="OEL37811.1"/>
    </source>
</evidence>
<dbReference type="OrthoDB" id="1732547at2759"/>
<protein>
    <recommendedName>
        <fullName evidence="4">40S ribosomal protein S25</fullName>
    </recommendedName>
</protein>
<keyword evidence="3 4" id="KW-0687">Ribonucleoprotein</keyword>
<evidence type="ECO:0000256" key="4">
    <source>
        <dbReference type="RuleBase" id="RU366057"/>
    </source>
</evidence>
<organism evidence="5 6">
    <name type="scientific">Dichanthelium oligosanthes</name>
    <dbReference type="NCBI Taxonomy" id="888268"/>
    <lineage>
        <taxon>Eukaryota</taxon>
        <taxon>Viridiplantae</taxon>
        <taxon>Streptophyta</taxon>
        <taxon>Embryophyta</taxon>
        <taxon>Tracheophyta</taxon>
        <taxon>Spermatophyta</taxon>
        <taxon>Magnoliopsida</taxon>
        <taxon>Liliopsida</taxon>
        <taxon>Poales</taxon>
        <taxon>Poaceae</taxon>
        <taxon>PACMAD clade</taxon>
        <taxon>Panicoideae</taxon>
        <taxon>Panicodae</taxon>
        <taxon>Paniceae</taxon>
        <taxon>Dichantheliinae</taxon>
        <taxon>Dichanthelium</taxon>
    </lineage>
</organism>
<dbReference type="Proteomes" id="UP000095767">
    <property type="component" value="Unassembled WGS sequence"/>
</dbReference>
<sequence>MCIRDSQCCSPPIRQWQAEEEGDGLARLFDFVVSGKWSKGKQKEKWNNSVLFDHPTYDKLLSKVPKYKQTTPSVLSERLRVTNPSFQIF</sequence>
<dbReference type="AlphaFoldDB" id="A0A1E5WK71"/>
<dbReference type="Pfam" id="PF03297">
    <property type="entry name" value="Ribosomal_S25"/>
    <property type="match status" value="1"/>
</dbReference>
<evidence type="ECO:0000256" key="3">
    <source>
        <dbReference type="ARBA" id="ARBA00023274"/>
    </source>
</evidence>
<dbReference type="GO" id="GO:0005840">
    <property type="term" value="C:ribosome"/>
    <property type="evidence" value="ECO:0007669"/>
    <property type="project" value="UniProtKB-KW"/>
</dbReference>
<reference evidence="5 6" key="1">
    <citation type="submission" date="2016-09" db="EMBL/GenBank/DDBJ databases">
        <title>The draft genome of Dichanthelium oligosanthes: A C3 panicoid grass species.</title>
        <authorList>
            <person name="Studer A.J."/>
            <person name="Schnable J.C."/>
            <person name="Brutnell T.P."/>
        </authorList>
    </citation>
    <scope>NUCLEOTIDE SEQUENCE [LARGE SCALE GENOMIC DNA]</scope>
    <source>
        <strain evidence="6">cv. Kellogg 1175</strain>
        <tissue evidence="5">Leaf</tissue>
    </source>
</reference>
<name>A0A1E5WK71_9POAL</name>
<evidence type="ECO:0000256" key="2">
    <source>
        <dbReference type="ARBA" id="ARBA00022980"/>
    </source>
</evidence>
<dbReference type="InterPro" id="IPR004977">
    <property type="entry name" value="Ribosomal_eS25"/>
</dbReference>
<evidence type="ECO:0000256" key="1">
    <source>
        <dbReference type="ARBA" id="ARBA00009106"/>
    </source>
</evidence>
<accession>A0A1E5WK71</accession>
<dbReference type="EMBL" id="LWDX02004134">
    <property type="protein sequence ID" value="OEL37811.1"/>
    <property type="molecule type" value="Genomic_DNA"/>
</dbReference>
<dbReference type="STRING" id="888268.A0A1E5WK71"/>
<gene>
    <name evidence="5" type="ORF">BAE44_0001170</name>
</gene>
<keyword evidence="6" id="KW-1185">Reference proteome</keyword>
<comment type="caution">
    <text evidence="5">The sequence shown here is derived from an EMBL/GenBank/DDBJ whole genome shotgun (WGS) entry which is preliminary data.</text>
</comment>